<protein>
    <submittedName>
        <fullName evidence="1">Uncharacterized protein</fullName>
    </submittedName>
</protein>
<dbReference type="AlphaFoldDB" id="A0A1E4STT0"/>
<dbReference type="SUPFAM" id="SSF50978">
    <property type="entry name" value="WD40 repeat-like"/>
    <property type="match status" value="1"/>
</dbReference>
<dbReference type="InterPro" id="IPR006594">
    <property type="entry name" value="LisH"/>
</dbReference>
<evidence type="ECO:0000313" key="1">
    <source>
        <dbReference type="EMBL" id="ODV82909.1"/>
    </source>
</evidence>
<proteinExistence type="predicted"/>
<dbReference type="EMBL" id="KV453871">
    <property type="protein sequence ID" value="ODV82909.1"/>
    <property type="molecule type" value="Genomic_DNA"/>
</dbReference>
<evidence type="ECO:0000313" key="2">
    <source>
        <dbReference type="Proteomes" id="UP000094801"/>
    </source>
</evidence>
<dbReference type="PROSITE" id="PS50896">
    <property type="entry name" value="LISH"/>
    <property type="match status" value="1"/>
</dbReference>
<dbReference type="Proteomes" id="UP000094801">
    <property type="component" value="Unassembled WGS sequence"/>
</dbReference>
<gene>
    <name evidence="1" type="ORF">CANARDRAFT_178131</name>
</gene>
<dbReference type="InterPro" id="IPR036322">
    <property type="entry name" value="WD40_repeat_dom_sf"/>
</dbReference>
<organism evidence="1 2">
    <name type="scientific">[Candida] arabinofermentans NRRL YB-2248</name>
    <dbReference type="NCBI Taxonomy" id="983967"/>
    <lineage>
        <taxon>Eukaryota</taxon>
        <taxon>Fungi</taxon>
        <taxon>Dikarya</taxon>
        <taxon>Ascomycota</taxon>
        <taxon>Saccharomycotina</taxon>
        <taxon>Pichiomycetes</taxon>
        <taxon>Pichiales</taxon>
        <taxon>Pichiaceae</taxon>
        <taxon>Ogataea</taxon>
        <taxon>Ogataea/Candida clade</taxon>
    </lineage>
</organism>
<sequence length="492" mass="55427">MSKSTHTHTQNLIAHYLKQNGLNDTLRAFELELNKKLNIDVVDESLQTIINDRFNFLNLKLQHMELIDDDDFSNNDDEFKIFTPQNLALIKSKNINIPKWSILSPNSKDVLKLGNLKSLIIHSSSALMKLRDDDDAVINVGLYITNDKNLIIQDLDSKNVLVSKSNLHDSVANKLIHAIPNTNIVLSCGMNGQLIIARLVKDESSGCYDLSPELKIQLHKRLITSISYLPIDSNSGYISSIGWDFKLIVNKITFNSDTIIECIPISDYKLMTNGSCITSFIDLESNLPIILIGRLDTSMISVFTIYNDLKLLEIAKLSLNDSEFSNHSFQPMNITMVDPIQNLITFATNHIPYMRLITIKFPSILEILSNYDDFTTLDSKILEISKIQTLEQSFQSNIPILRNIIISNLNSMSPQDKFSSPLIISRPFNKNGLWIFGDDGIIRGFDLSSGDVIEELKTHEGRIKSGFVSNGGETNELLISCGAVDREVVMWQ</sequence>
<reference evidence="2" key="1">
    <citation type="submission" date="2016-04" db="EMBL/GenBank/DDBJ databases">
        <title>Comparative genomics of biotechnologically important yeasts.</title>
        <authorList>
            <consortium name="DOE Joint Genome Institute"/>
            <person name="Riley R."/>
            <person name="Haridas S."/>
            <person name="Wolfe K.H."/>
            <person name="Lopes M.R."/>
            <person name="Hittinger C.T."/>
            <person name="Goker M."/>
            <person name="Salamov A."/>
            <person name="Wisecaver J."/>
            <person name="Long T.M."/>
            <person name="Aerts A.L."/>
            <person name="Barry K."/>
            <person name="Choi C."/>
            <person name="Clum A."/>
            <person name="Coughlan A.Y."/>
            <person name="Deshpande S."/>
            <person name="Douglass A.P."/>
            <person name="Hanson S.J."/>
            <person name="Klenk H.-P."/>
            <person name="Labutti K."/>
            <person name="Lapidus A."/>
            <person name="Lindquist E."/>
            <person name="Lipzen A."/>
            <person name="Meier-Kolthoff J.P."/>
            <person name="Ohm R.A."/>
            <person name="Otillar R.P."/>
            <person name="Pangilinan J."/>
            <person name="Peng Y."/>
            <person name="Rokas A."/>
            <person name="Rosa C.A."/>
            <person name="Scheuner C."/>
            <person name="Sibirny A.A."/>
            <person name="Slot J.C."/>
            <person name="Stielow J.B."/>
            <person name="Sun H."/>
            <person name="Kurtzman C.P."/>
            <person name="Blackwell M."/>
            <person name="Grigoriev I.V."/>
            <person name="Jeffries T.W."/>
        </authorList>
    </citation>
    <scope>NUCLEOTIDE SEQUENCE [LARGE SCALE GENOMIC DNA]</scope>
    <source>
        <strain evidence="2">NRRL YB-2248</strain>
    </source>
</reference>
<accession>A0A1E4STT0</accession>
<dbReference type="OrthoDB" id="1932312at2759"/>
<name>A0A1E4STT0_9ASCO</name>
<dbReference type="STRING" id="983967.A0A1E4STT0"/>
<keyword evidence="2" id="KW-1185">Reference proteome</keyword>